<keyword evidence="2" id="KW-0808">Transferase</keyword>
<dbReference type="InterPro" id="IPR029044">
    <property type="entry name" value="Nucleotide-diphossugar_trans"/>
</dbReference>
<dbReference type="AlphaFoldDB" id="A0A0W0HD29"/>
<evidence type="ECO:0000256" key="1">
    <source>
        <dbReference type="SAM" id="Coils"/>
    </source>
</evidence>
<gene>
    <name evidence="2" type="ORF">AO067_21615</name>
</gene>
<evidence type="ECO:0000313" key="2">
    <source>
        <dbReference type="EMBL" id="KTB58724.1"/>
    </source>
</evidence>
<protein>
    <submittedName>
        <fullName evidence="2">Glycosyl transferase</fullName>
    </submittedName>
</protein>
<dbReference type="Gene3D" id="3.90.550.10">
    <property type="entry name" value="Spore Coat Polysaccharide Biosynthesis Protein SpsA, Chain A"/>
    <property type="match status" value="1"/>
</dbReference>
<evidence type="ECO:0000313" key="3">
    <source>
        <dbReference type="Proteomes" id="UP000053048"/>
    </source>
</evidence>
<accession>A0A0W0HD29</accession>
<name>A0A0W0HD29_PSEVI</name>
<dbReference type="PANTHER" id="PTHR35105:SF2">
    <property type="entry name" value="PROTEIN CDI"/>
    <property type="match status" value="1"/>
</dbReference>
<reference evidence="2 3" key="1">
    <citation type="submission" date="2015-09" db="EMBL/GenBank/DDBJ databases">
        <title>Genome sequence of ICMP 13104.</title>
        <authorList>
            <person name="Visnovsky S."/>
            <person name="Lu A."/>
            <person name="Panda P."/>
            <person name="Pitman A."/>
        </authorList>
    </citation>
    <scope>NUCLEOTIDE SEQUENCE [LARGE SCALE GENOMIC DNA]</scope>
    <source>
        <strain evidence="2 3">ICMP 13104</strain>
    </source>
</reference>
<dbReference type="GO" id="GO:0016757">
    <property type="term" value="F:glycosyltransferase activity"/>
    <property type="evidence" value="ECO:0007669"/>
    <property type="project" value="InterPro"/>
</dbReference>
<keyword evidence="1" id="KW-0175">Coiled coil</keyword>
<comment type="caution">
    <text evidence="2">The sequence shown here is derived from an EMBL/GenBank/DDBJ whole genome shotgun (WGS) entry which is preliminary data.</text>
</comment>
<feature type="coiled-coil region" evidence="1">
    <location>
        <begin position="287"/>
        <end position="314"/>
    </location>
</feature>
<dbReference type="Pfam" id="PF01501">
    <property type="entry name" value="Glyco_transf_8"/>
    <property type="match status" value="1"/>
</dbReference>
<sequence>MSTDDEVIRIFVGTDRSQMLAVPVLEHSIKRHTTAKIEVIPMLDLPVPVPKDPRNGQRTGFSFSRFCIPKLCGYKGKAIYMDADMLVMRDIRELWDIPFDGAKIIIQKEVKHTEESLQKVGAPKTRKKQCAVMLLDCGRLDWEVEKIIQGMDDGLYDYDQLMSELVILDESDVKYGVPFEWNSLEHWDSETRLIHYTDVYTQPWSSCGNKNAWVWFREVRKMLANKALSQKAIEEDIQLGYLRPSLLKDIKYRHLIPSFLHGAWDKKNTALDKLSGYIPHKDVYAAKRARQKVIKEYEAKLKAHEQELATKKQVESGVGH</sequence>
<keyword evidence="3" id="KW-1185">Reference proteome</keyword>
<dbReference type="InterPro" id="IPR002495">
    <property type="entry name" value="Glyco_trans_8"/>
</dbReference>
<dbReference type="Proteomes" id="UP000053048">
    <property type="component" value="Unassembled WGS sequence"/>
</dbReference>
<dbReference type="SUPFAM" id="SSF53448">
    <property type="entry name" value="Nucleotide-diphospho-sugar transferases"/>
    <property type="match status" value="1"/>
</dbReference>
<dbReference type="EMBL" id="LKEJ01000152">
    <property type="protein sequence ID" value="KTB58724.1"/>
    <property type="molecule type" value="Genomic_DNA"/>
</dbReference>
<organism evidence="2 3">
    <name type="scientific">Pseudomonas viridiflava ICMP 13104</name>
    <dbReference type="NCBI Taxonomy" id="1198305"/>
    <lineage>
        <taxon>Bacteria</taxon>
        <taxon>Pseudomonadati</taxon>
        <taxon>Pseudomonadota</taxon>
        <taxon>Gammaproteobacteria</taxon>
        <taxon>Pseudomonadales</taxon>
        <taxon>Pseudomonadaceae</taxon>
        <taxon>Pseudomonas</taxon>
    </lineage>
</organism>
<dbReference type="PANTHER" id="PTHR35105">
    <property type="entry name" value="EXPRESSED PROTEIN"/>
    <property type="match status" value="1"/>
</dbReference>
<proteinExistence type="predicted"/>